<evidence type="ECO:0000256" key="1">
    <source>
        <dbReference type="SAM" id="Phobius"/>
    </source>
</evidence>
<feature type="domain" description="Thioredoxin" evidence="2">
    <location>
        <begin position="60"/>
        <end position="199"/>
    </location>
</feature>
<dbReference type="PANTHER" id="PTHR42852">
    <property type="entry name" value="THIOL:DISULFIDE INTERCHANGE PROTEIN DSBE"/>
    <property type="match status" value="1"/>
</dbReference>
<dbReference type="GO" id="GO:0016491">
    <property type="term" value="F:oxidoreductase activity"/>
    <property type="evidence" value="ECO:0007669"/>
    <property type="project" value="InterPro"/>
</dbReference>
<proteinExistence type="predicted"/>
<evidence type="ECO:0000259" key="2">
    <source>
        <dbReference type="PROSITE" id="PS51352"/>
    </source>
</evidence>
<dbReference type="PROSITE" id="PS51352">
    <property type="entry name" value="THIOREDOXIN_2"/>
    <property type="match status" value="1"/>
</dbReference>
<dbReference type="InterPro" id="IPR000866">
    <property type="entry name" value="AhpC/TSA"/>
</dbReference>
<feature type="transmembrane region" description="Helical" evidence="1">
    <location>
        <begin position="6"/>
        <end position="22"/>
    </location>
</feature>
<dbReference type="Gene3D" id="3.40.30.10">
    <property type="entry name" value="Glutaredoxin"/>
    <property type="match status" value="1"/>
</dbReference>
<dbReference type="GO" id="GO:0016209">
    <property type="term" value="F:antioxidant activity"/>
    <property type="evidence" value="ECO:0007669"/>
    <property type="project" value="InterPro"/>
</dbReference>
<evidence type="ECO:0000313" key="4">
    <source>
        <dbReference type="Proteomes" id="UP000231152"/>
    </source>
</evidence>
<sequence length="202" mass="22190">MRRLIAPIIVLIIFVVGVFFLWNRLPWLHLQQTTSSDLSTGSDMTDATLLTSPPSYETSPTVGYLAPDFELPRLNGGVERLSDHLGTPVILTFWQTTCPFCKTNLYAINRATLLRQDPVVVLAVSKQEPRMILNEFLSTHDPLPALRIVLDIDGAISQKFMADALPRTIFIDASGVVRDVVVGELSVDEVNSAISALKSPSG</sequence>
<dbReference type="InterPro" id="IPR013766">
    <property type="entry name" value="Thioredoxin_domain"/>
</dbReference>
<dbReference type="EMBL" id="PFET01000015">
    <property type="protein sequence ID" value="PJE75482.1"/>
    <property type="molecule type" value="Genomic_DNA"/>
</dbReference>
<gene>
    <name evidence="3" type="ORF">COV04_04560</name>
</gene>
<dbReference type="Pfam" id="PF00578">
    <property type="entry name" value="AhpC-TSA"/>
    <property type="match status" value="1"/>
</dbReference>
<keyword evidence="1" id="KW-0472">Membrane</keyword>
<dbReference type="PANTHER" id="PTHR42852:SF17">
    <property type="entry name" value="THIOREDOXIN-LIKE PROTEIN HI_1115"/>
    <property type="match status" value="1"/>
</dbReference>
<name>A0A2M8LDG3_9BACT</name>
<reference evidence="3 4" key="1">
    <citation type="submission" date="2017-09" db="EMBL/GenBank/DDBJ databases">
        <title>Depth-based differentiation of microbial function through sediment-hosted aquifers and enrichment of novel symbionts in the deep terrestrial subsurface.</title>
        <authorList>
            <person name="Probst A.J."/>
            <person name="Ladd B."/>
            <person name="Jarett J.K."/>
            <person name="Geller-Mcgrath D.E."/>
            <person name="Sieber C.M."/>
            <person name="Emerson J.B."/>
            <person name="Anantharaman K."/>
            <person name="Thomas B.C."/>
            <person name="Malmstrom R."/>
            <person name="Stieglmeier M."/>
            <person name="Klingl A."/>
            <person name="Woyke T."/>
            <person name="Ryan C.M."/>
            <person name="Banfield J.F."/>
        </authorList>
    </citation>
    <scope>NUCLEOTIDE SEQUENCE [LARGE SCALE GENOMIC DNA]</scope>
    <source>
        <strain evidence="3">CG10_big_fil_rev_8_21_14_0_10_48_11</strain>
    </source>
</reference>
<dbReference type="InterPro" id="IPR036249">
    <property type="entry name" value="Thioredoxin-like_sf"/>
</dbReference>
<accession>A0A2M8LDG3</accession>
<evidence type="ECO:0000313" key="3">
    <source>
        <dbReference type="EMBL" id="PJE75482.1"/>
    </source>
</evidence>
<comment type="caution">
    <text evidence="3">The sequence shown here is derived from an EMBL/GenBank/DDBJ whole genome shotgun (WGS) entry which is preliminary data.</text>
</comment>
<keyword evidence="1" id="KW-0812">Transmembrane</keyword>
<dbReference type="Proteomes" id="UP000231152">
    <property type="component" value="Unassembled WGS sequence"/>
</dbReference>
<dbReference type="AlphaFoldDB" id="A0A2M8LDG3"/>
<dbReference type="CDD" id="cd02966">
    <property type="entry name" value="TlpA_like_family"/>
    <property type="match status" value="1"/>
</dbReference>
<keyword evidence="1" id="KW-1133">Transmembrane helix</keyword>
<dbReference type="InterPro" id="IPR050553">
    <property type="entry name" value="Thioredoxin_ResA/DsbE_sf"/>
</dbReference>
<dbReference type="SUPFAM" id="SSF52833">
    <property type="entry name" value="Thioredoxin-like"/>
    <property type="match status" value="1"/>
</dbReference>
<protein>
    <recommendedName>
        <fullName evidence="2">Thioredoxin domain-containing protein</fullName>
    </recommendedName>
</protein>
<organism evidence="3 4">
    <name type="scientific">Candidatus Uhrbacteria bacterium CG10_big_fil_rev_8_21_14_0_10_48_11</name>
    <dbReference type="NCBI Taxonomy" id="1975037"/>
    <lineage>
        <taxon>Bacteria</taxon>
        <taxon>Candidatus Uhriibacteriota</taxon>
    </lineage>
</organism>